<dbReference type="InterPro" id="IPR049552">
    <property type="entry name" value="PKS_DH_N"/>
</dbReference>
<dbReference type="InterPro" id="IPR013154">
    <property type="entry name" value="ADH-like_N"/>
</dbReference>
<evidence type="ECO:0000259" key="8">
    <source>
        <dbReference type="PROSITE" id="PS50075"/>
    </source>
</evidence>
<dbReference type="InterPro" id="IPR036736">
    <property type="entry name" value="ACP-like_sf"/>
</dbReference>
<dbReference type="Gene3D" id="1.10.1200.10">
    <property type="entry name" value="ACP-like"/>
    <property type="match status" value="2"/>
</dbReference>
<dbReference type="InterPro" id="IPR009081">
    <property type="entry name" value="PP-bd_ACP"/>
</dbReference>
<dbReference type="RefSeq" id="WP_394836501.1">
    <property type="nucleotide sequence ID" value="NZ_CP089929.1"/>
</dbReference>
<evidence type="ECO:0000256" key="2">
    <source>
        <dbReference type="ARBA" id="ARBA00022553"/>
    </source>
</evidence>
<evidence type="ECO:0000256" key="5">
    <source>
        <dbReference type="ARBA" id="ARBA00023268"/>
    </source>
</evidence>
<dbReference type="InterPro" id="IPR016039">
    <property type="entry name" value="Thiolase-like"/>
</dbReference>
<dbReference type="Pfam" id="PF08659">
    <property type="entry name" value="KR"/>
    <property type="match status" value="1"/>
</dbReference>
<dbReference type="EMBL" id="CP089983">
    <property type="protein sequence ID" value="WXB06844.1"/>
    <property type="molecule type" value="Genomic_DNA"/>
</dbReference>
<gene>
    <name evidence="11" type="ORF">LVJ94_06300</name>
</gene>
<dbReference type="InterPro" id="IPR020806">
    <property type="entry name" value="PKS_PP-bd"/>
</dbReference>
<dbReference type="Gene3D" id="3.10.129.110">
    <property type="entry name" value="Polyketide synthase dehydratase"/>
    <property type="match status" value="1"/>
</dbReference>
<dbReference type="InterPro" id="IPR018201">
    <property type="entry name" value="Ketoacyl_synth_AS"/>
</dbReference>
<dbReference type="Gene3D" id="3.90.180.10">
    <property type="entry name" value="Medium-chain alcohol dehydrogenases, catalytic domain"/>
    <property type="match status" value="1"/>
</dbReference>
<dbReference type="Pfam" id="PF08240">
    <property type="entry name" value="ADH_N"/>
    <property type="match status" value="1"/>
</dbReference>
<dbReference type="Pfam" id="PF00550">
    <property type="entry name" value="PP-binding"/>
    <property type="match status" value="2"/>
</dbReference>
<proteinExistence type="predicted"/>
<dbReference type="InterPro" id="IPR036291">
    <property type="entry name" value="NAD(P)-bd_dom_sf"/>
</dbReference>
<dbReference type="Pfam" id="PF21089">
    <property type="entry name" value="PKS_DH_N"/>
    <property type="match status" value="1"/>
</dbReference>
<dbReference type="InterPro" id="IPR014030">
    <property type="entry name" value="Ketoacyl_synth_N"/>
</dbReference>
<dbReference type="SUPFAM" id="SSF53901">
    <property type="entry name" value="Thiolase-like"/>
    <property type="match status" value="1"/>
</dbReference>
<dbReference type="InterPro" id="IPR020841">
    <property type="entry name" value="PKS_Beta-ketoAc_synthase_dom"/>
</dbReference>
<dbReference type="SMART" id="SM00825">
    <property type="entry name" value="PKS_KS"/>
    <property type="match status" value="1"/>
</dbReference>
<dbReference type="InterPro" id="IPR049900">
    <property type="entry name" value="PKS_mFAS_DH"/>
</dbReference>
<evidence type="ECO:0000256" key="7">
    <source>
        <dbReference type="PROSITE-ProRule" id="PRU01363"/>
    </source>
</evidence>
<dbReference type="InterPro" id="IPR020843">
    <property type="entry name" value="ER"/>
</dbReference>
<dbReference type="InterPro" id="IPR050091">
    <property type="entry name" value="PKS_NRPS_Biosynth_Enz"/>
</dbReference>
<dbReference type="PROSITE" id="PS00012">
    <property type="entry name" value="PHOSPHOPANTETHEINE"/>
    <property type="match status" value="1"/>
</dbReference>
<dbReference type="SUPFAM" id="SSF50129">
    <property type="entry name" value="GroES-like"/>
    <property type="match status" value="1"/>
</dbReference>
<feature type="domain" description="PKS/mFAS DH" evidence="10">
    <location>
        <begin position="1396"/>
        <end position="1689"/>
    </location>
</feature>
<dbReference type="InterPro" id="IPR006162">
    <property type="entry name" value="Ppantetheine_attach_site"/>
</dbReference>
<evidence type="ECO:0000256" key="3">
    <source>
        <dbReference type="ARBA" id="ARBA00022679"/>
    </source>
</evidence>
<reference evidence="11" key="1">
    <citation type="submission" date="2021-12" db="EMBL/GenBank/DDBJ databases">
        <title>Discovery of the Pendulisporaceae a myxobacterial family with distinct sporulation behavior and unique specialized metabolism.</title>
        <authorList>
            <person name="Garcia R."/>
            <person name="Popoff A."/>
            <person name="Bader C.D."/>
            <person name="Loehr J."/>
            <person name="Walesch S."/>
            <person name="Walt C."/>
            <person name="Boldt J."/>
            <person name="Bunk B."/>
            <person name="Haeckl F.J.F.P.J."/>
            <person name="Gunesch A.P."/>
            <person name="Birkelbach J."/>
            <person name="Nuebel U."/>
            <person name="Pietschmann T."/>
            <person name="Bach T."/>
            <person name="Mueller R."/>
        </authorList>
    </citation>
    <scope>NUCLEOTIDE SEQUENCE</scope>
    <source>
        <strain evidence="11">MSr11367</strain>
    </source>
</reference>
<dbReference type="Proteomes" id="UP001374803">
    <property type="component" value="Chromosome"/>
</dbReference>
<feature type="domain" description="Carrier" evidence="8">
    <location>
        <begin position="1"/>
        <end position="76"/>
    </location>
</feature>
<dbReference type="InterPro" id="IPR013968">
    <property type="entry name" value="PKS_KR"/>
</dbReference>
<feature type="region of interest" description="C-terminal hotdog fold" evidence="7">
    <location>
        <begin position="1544"/>
        <end position="1689"/>
    </location>
</feature>
<dbReference type="SMART" id="SM00827">
    <property type="entry name" value="PKS_AT"/>
    <property type="match status" value="2"/>
</dbReference>
<dbReference type="InterPro" id="IPR049551">
    <property type="entry name" value="PKS_DH_C"/>
</dbReference>
<evidence type="ECO:0000259" key="10">
    <source>
        <dbReference type="PROSITE" id="PS52019"/>
    </source>
</evidence>
<name>A0ABZ2L7E8_9BACT</name>
<keyword evidence="3" id="KW-0808">Transferase</keyword>
<dbReference type="SUPFAM" id="SSF52151">
    <property type="entry name" value="FabD/lysophospholipase-like"/>
    <property type="match status" value="2"/>
</dbReference>
<keyword evidence="5" id="KW-0511">Multifunctional enzyme</keyword>
<keyword evidence="6" id="KW-0012">Acyltransferase</keyword>
<keyword evidence="2" id="KW-0597">Phosphoprotein</keyword>
<dbReference type="InterPro" id="IPR016036">
    <property type="entry name" value="Malonyl_transacylase_ACP-bd"/>
</dbReference>
<dbReference type="SMART" id="SM00826">
    <property type="entry name" value="PKS_DH"/>
    <property type="match status" value="1"/>
</dbReference>
<evidence type="ECO:0000313" key="12">
    <source>
        <dbReference type="Proteomes" id="UP001374803"/>
    </source>
</evidence>
<dbReference type="Pfam" id="PF16197">
    <property type="entry name" value="KAsynt_C_assoc"/>
    <property type="match status" value="1"/>
</dbReference>
<dbReference type="CDD" id="cd00833">
    <property type="entry name" value="PKS"/>
    <property type="match status" value="1"/>
</dbReference>
<dbReference type="SMART" id="SM01294">
    <property type="entry name" value="PKS_PP_betabranch"/>
    <property type="match status" value="1"/>
</dbReference>
<dbReference type="Gene3D" id="3.40.50.720">
    <property type="entry name" value="NAD(P)-binding Rossmann-like Domain"/>
    <property type="match status" value="3"/>
</dbReference>
<keyword evidence="4" id="KW-0521">NADP</keyword>
<organism evidence="11 12">
    <name type="scientific">Pendulispora rubella</name>
    <dbReference type="NCBI Taxonomy" id="2741070"/>
    <lineage>
        <taxon>Bacteria</taxon>
        <taxon>Pseudomonadati</taxon>
        <taxon>Myxococcota</taxon>
        <taxon>Myxococcia</taxon>
        <taxon>Myxococcales</taxon>
        <taxon>Sorangiineae</taxon>
        <taxon>Pendulisporaceae</taxon>
        <taxon>Pendulispora</taxon>
    </lineage>
</organism>
<dbReference type="SUPFAM" id="SSF51735">
    <property type="entry name" value="NAD(P)-binding Rossmann-fold domains"/>
    <property type="match status" value="3"/>
</dbReference>
<dbReference type="InterPro" id="IPR016035">
    <property type="entry name" value="Acyl_Trfase/lysoPLipase"/>
</dbReference>
<feature type="domain" description="Ketosynthase family 3 (KS3)" evidence="9">
    <location>
        <begin position="104"/>
        <end position="529"/>
    </location>
</feature>
<dbReference type="InterPro" id="IPR020807">
    <property type="entry name" value="PKS_DH"/>
</dbReference>
<dbReference type="SMART" id="SM00829">
    <property type="entry name" value="PKS_ER"/>
    <property type="match status" value="1"/>
</dbReference>
<dbReference type="InterPro" id="IPR011032">
    <property type="entry name" value="GroES-like_sf"/>
</dbReference>
<evidence type="ECO:0000256" key="6">
    <source>
        <dbReference type="ARBA" id="ARBA00023315"/>
    </source>
</evidence>
<dbReference type="SMART" id="SM00822">
    <property type="entry name" value="PKS_KR"/>
    <property type="match status" value="1"/>
</dbReference>
<dbReference type="InterPro" id="IPR013149">
    <property type="entry name" value="ADH-like_C"/>
</dbReference>
<feature type="active site" description="Proton acceptor; for dehydratase activity" evidence="7">
    <location>
        <position position="1436"/>
    </location>
</feature>
<dbReference type="Gene3D" id="3.30.70.3290">
    <property type="match status" value="2"/>
</dbReference>
<keyword evidence="12" id="KW-1185">Reference proteome</keyword>
<dbReference type="PANTHER" id="PTHR43775">
    <property type="entry name" value="FATTY ACID SYNTHASE"/>
    <property type="match status" value="1"/>
</dbReference>
<accession>A0ABZ2L7E8</accession>
<dbReference type="PROSITE" id="PS52019">
    <property type="entry name" value="PKS_MFAS_DH"/>
    <property type="match status" value="1"/>
</dbReference>
<feature type="region of interest" description="N-terminal hotdog fold" evidence="7">
    <location>
        <begin position="1396"/>
        <end position="1530"/>
    </location>
</feature>
<protein>
    <submittedName>
        <fullName evidence="11">SDR family NAD(P)-dependent oxidoreductase</fullName>
    </submittedName>
</protein>
<dbReference type="Pfam" id="PF02801">
    <property type="entry name" value="Ketoacyl-synt_C"/>
    <property type="match status" value="1"/>
</dbReference>
<dbReference type="Pfam" id="PF22621">
    <property type="entry name" value="CurL-like_PKS_C"/>
    <property type="match status" value="1"/>
</dbReference>
<dbReference type="SMART" id="SM00823">
    <property type="entry name" value="PKS_PP"/>
    <property type="match status" value="2"/>
</dbReference>
<dbReference type="InterPro" id="IPR057326">
    <property type="entry name" value="KR_dom"/>
</dbReference>
<dbReference type="Pfam" id="PF00109">
    <property type="entry name" value="ketoacyl-synt"/>
    <property type="match status" value="1"/>
</dbReference>
<sequence>MTDLSAWLREDIAHSLGVRAGTIDMAVRFRELGLESGQITALISRLSQRIGRPLSPTVAWQHPTPGALSRYAAALSANADAPPVMSGTPSGTSASLAGTNGPSVEPVAIVGIACRLPGGVRSPEEFWSLLCDKRHGIREVPAERWNVDAYFDEDPSTPGKMSTRWGGFLETVDAFDAAFFGISAREAQQMDPQQRLFLELAWQAFEDAGIDPLTVRGLPVGVFAGAMWSDYAKLTHGDARALDTHSATGQDTSIISARVSYLLGLEGPSLTVNTACSSSLVAIHLACQSLRVGETTMSIAGGVHVIASPESTVAMTKFGAMNPHGQCRAFDGGANGYVRSEGGGVVVLKRLSRAMADGDRIYAVIRGTAANNDGFSNGLTAPNPQAQESMLRAAHASASVDPGSIHYVETHGPGTILGDPIEAGALGTVFGPNHSAERPLRIGSVKTNLGHLEAAAGVAGLVKVALSLHHGALPGNLHFEKPNPHIAFDALNLKVQTELEPWPHAGETPRAGISSFGFGGTNCHAVLEAAPSSRRLFLGLAANSAAELRERALAALDAAFTLRTFDDAAALCRTASQATRELPAATYRAAVTGSDVGELVRGLSDLLAGGLRAQGPVESRPRIVLVCPGHGSQWLGMGRALLLHEPSFRNAVEACDRHASALLGWSIVEELFADEAHSRLEDAVVVQVLLFAVQLGLGALWRAWGVEPDAVVGHSMGEITAACLAGVLDVEEGLRVVVARSRVVAEHALGQGAMLAVSLPEDEVRFLTDDVDGDGLVVAAINSPRSTVLSGSLPAIERARTELAARGAKCHRVNIDYASHSPQMDPLLERLRSDVKGISPKPAKPAMRGTAWDAWLTGPECGPDYWAANLRNPVRFQAAIEALAEGGPAVFIELSPHAVLTKSIEETLRAKNARRTSAHVLPSCFRHEDERGTMIESLAALFRLGVDPRWMPADEETSGHRVVPISAKTEEALRAQAARLHTHLEAHPEFALTDIAHSLATTRARFERRAAVVVHHRADLLGALASLRDGAVDRRIVTGRKKGDGKVAFVFPGQGSQWPGMARALLASSSEFRARLEACERALAPHVDWSLLAVLRGDAGAPSLERVDVVQPALFAMMVSLAALWKSLGVQPDAVIGHSQGEIAAACVAGALDLDDAARIVALRSKALLRLAGQGAMASVELDAGAVSRHIASYGERLCVAAINGPRSTVVSGEPEAIDAFVAEMSAAEVFARKVRVDIASHSPRMDAIREQLHHDLDGLRPRDGRVPLYSTVEATAVGGAELDAAYWFRNVRQPVRFAEGVDALLADGFGFFIEVSPHPVLALAVQSALEAAGSEGAVVPSLRRDEGDLARLLSSAGELHVAGLELDWKALFPGARRVALPTYPFQAQRFWVEATAPRGSATSARTRPFRMSALPDVVFSERELSLSELPWLRDHQVEAACVLPGAASIDMALATAKAAFASGEIALEDIELKEALVFSEERALVQIAWREDGSASWRFHLSRGVAGADGETSWQELVSGRARSSLRPQGAPPSLEIAKARCTDARGVDAFYATLSRMGLKYGPAFRGVRGLFGQPGGPRALGRIELPAPATQAAAYVIHPALLDACIHVAFAAADCTPDDGPMVPVFVEQVRLSKTASCTRVWCEADVARDTEGDLVAHLTLWDDDGAPVGEVRGLRLARLERGARRDEEPLADAWLGVAWEEREPWFGTTDAIPTGQRWVIFAGAGDAGRRIAAEMNARGVKVEIVDASLTRHRTAIAPLFDRTLHGVMFLGGLDAPSGWMGALHVVQELASRTSRFPPRLVMVCHRSQSPRGSGGVRPEQALLWGLGGSVRSEHPSLRPLRVDLGDLEDGTELRALASLALSDTDEDQVALRGNAVFVARLQRQTLPEAARQRIEPAGDRSYRLAIGSAGTSAQTDTLRLAPFPRTPPDPGEVEIAVETAGLNFLDVLSALGEIPGAGLGCECAGRIARVGNGVSAFHVGDRVLALGMNAFATHVTAPEALVFPVPEGMSFEQAATLPIVHLTAYYALHHVARLKATDRVLVHSATGGVGLAALEWARHVGATVIATAGTEEKRAWLREKGIRFVSDSHSDQFVEDVHRWTNGEGVDVVLNSLSSPYLEKSFGLLREGGRFVELGKRDYLANRGIGLKPFLKGLSFTLVDVATMLKREPELVRSVFLEVLEHVRRGTLTPLVHRTMGLSRAQDAFWEMGRGKHIGKFVFRVREHEPPSITVPIDSNAAWVKHDATYLVTGGLGGLGLSLAGWMTEQHAGHLVLMGRQGITRDEQRQAVEAMRAHGTRVTVVPGDVADRAVLAAALDAVPAEYPLKGVVHAAGLLDDGLLVDQSVERFERVLAPKVLGAQALHELTRHHDLDFFALYSSITTLLGSPGQGNYTAANAFLDALAHHRRSLGLPAVSIAWGAFSEVGLAARDEQRGARLAGRGMDLLTPKDGNTLFARSVLAEVPHIAVCPLDVHQWVEFYPEAAGWPYLGTLLAEAPRTSDRQRDVDWLQNLRNAPVAEARRELTAHVLEQIGRVLRADPTHLDPATPFKALGIDSLMGIELRNRLEVSIGQALPSTVVWTYPTARALTDLLVERLCGGGEQGKSTRKRNEPVAVPWPEIPVADDALLKELTELEEVLGG</sequence>
<dbReference type="InterPro" id="IPR032821">
    <property type="entry name" value="PKS_assoc"/>
</dbReference>
<evidence type="ECO:0000256" key="4">
    <source>
        <dbReference type="ARBA" id="ARBA00022857"/>
    </source>
</evidence>
<dbReference type="CDD" id="cd05195">
    <property type="entry name" value="enoyl_red"/>
    <property type="match status" value="1"/>
</dbReference>
<dbReference type="SUPFAM" id="SSF55048">
    <property type="entry name" value="Probable ACP-binding domain of malonyl-CoA ACP transacylase"/>
    <property type="match status" value="2"/>
</dbReference>
<evidence type="ECO:0000256" key="1">
    <source>
        <dbReference type="ARBA" id="ARBA00022450"/>
    </source>
</evidence>
<dbReference type="PANTHER" id="PTHR43775:SF37">
    <property type="entry name" value="SI:DKEY-61P9.11"/>
    <property type="match status" value="1"/>
</dbReference>
<evidence type="ECO:0000259" key="9">
    <source>
        <dbReference type="PROSITE" id="PS52004"/>
    </source>
</evidence>
<feature type="active site" description="Proton donor; for dehydratase activity" evidence="7">
    <location>
        <position position="1606"/>
    </location>
</feature>
<dbReference type="PROSITE" id="PS52004">
    <property type="entry name" value="KS3_2"/>
    <property type="match status" value="1"/>
</dbReference>
<dbReference type="InterPro" id="IPR014043">
    <property type="entry name" value="Acyl_transferase_dom"/>
</dbReference>
<dbReference type="PROSITE" id="PS50075">
    <property type="entry name" value="CARRIER"/>
    <property type="match status" value="2"/>
</dbReference>
<dbReference type="PROSITE" id="PS00606">
    <property type="entry name" value="KS3_1"/>
    <property type="match status" value="1"/>
</dbReference>
<dbReference type="SUPFAM" id="SSF47336">
    <property type="entry name" value="ACP-like"/>
    <property type="match status" value="2"/>
</dbReference>
<feature type="domain" description="Carrier" evidence="8">
    <location>
        <begin position="2521"/>
        <end position="2598"/>
    </location>
</feature>
<dbReference type="Pfam" id="PF14765">
    <property type="entry name" value="PS-DH"/>
    <property type="match status" value="1"/>
</dbReference>
<dbReference type="Gene3D" id="3.40.47.10">
    <property type="match status" value="1"/>
</dbReference>
<evidence type="ECO:0000313" key="11">
    <source>
        <dbReference type="EMBL" id="WXB06844.1"/>
    </source>
</evidence>
<dbReference type="Gene3D" id="3.40.366.10">
    <property type="entry name" value="Malonyl-Coenzyme A Acyl Carrier Protein, domain 2"/>
    <property type="match status" value="2"/>
</dbReference>
<dbReference type="InterPro" id="IPR042104">
    <property type="entry name" value="PKS_dehydratase_sf"/>
</dbReference>
<dbReference type="Pfam" id="PF00698">
    <property type="entry name" value="Acyl_transf_1"/>
    <property type="match status" value="2"/>
</dbReference>
<dbReference type="Pfam" id="PF00107">
    <property type="entry name" value="ADH_zinc_N"/>
    <property type="match status" value="1"/>
</dbReference>
<dbReference type="InterPro" id="IPR001227">
    <property type="entry name" value="Ac_transferase_dom_sf"/>
</dbReference>
<dbReference type="InterPro" id="IPR014031">
    <property type="entry name" value="Ketoacyl_synth_C"/>
</dbReference>
<keyword evidence="1" id="KW-0596">Phosphopantetheine</keyword>